<feature type="transmembrane region" description="Helical" evidence="1">
    <location>
        <begin position="186"/>
        <end position="204"/>
    </location>
</feature>
<dbReference type="Proteomes" id="UP000054270">
    <property type="component" value="Unassembled WGS sequence"/>
</dbReference>
<dbReference type="EMBL" id="KN817521">
    <property type="protein sequence ID" value="KJA28380.1"/>
    <property type="molecule type" value="Genomic_DNA"/>
</dbReference>
<evidence type="ECO:0000313" key="4">
    <source>
        <dbReference type="Proteomes" id="UP000054270"/>
    </source>
</evidence>
<dbReference type="OMA" id="LPWINAY"/>
<keyword evidence="1" id="KW-0472">Membrane</keyword>
<evidence type="ECO:0000256" key="2">
    <source>
        <dbReference type="SAM" id="SignalP"/>
    </source>
</evidence>
<feature type="signal peptide" evidence="2">
    <location>
        <begin position="1"/>
        <end position="18"/>
    </location>
</feature>
<reference evidence="4" key="1">
    <citation type="submission" date="2014-04" db="EMBL/GenBank/DDBJ databases">
        <title>Evolutionary Origins and Diversification of the Mycorrhizal Mutualists.</title>
        <authorList>
            <consortium name="DOE Joint Genome Institute"/>
            <consortium name="Mycorrhizal Genomics Consortium"/>
            <person name="Kohler A."/>
            <person name="Kuo A."/>
            <person name="Nagy L.G."/>
            <person name="Floudas D."/>
            <person name="Copeland A."/>
            <person name="Barry K.W."/>
            <person name="Cichocki N."/>
            <person name="Veneault-Fourrey C."/>
            <person name="LaButti K."/>
            <person name="Lindquist E.A."/>
            <person name="Lipzen A."/>
            <person name="Lundell T."/>
            <person name="Morin E."/>
            <person name="Murat C."/>
            <person name="Riley R."/>
            <person name="Ohm R."/>
            <person name="Sun H."/>
            <person name="Tunlid A."/>
            <person name="Henrissat B."/>
            <person name="Grigoriev I.V."/>
            <person name="Hibbett D.S."/>
            <person name="Martin F."/>
        </authorList>
    </citation>
    <scope>NUCLEOTIDE SEQUENCE [LARGE SCALE GENOMIC DNA]</scope>
    <source>
        <strain evidence="4">FD-334 SS-4</strain>
    </source>
</reference>
<keyword evidence="1" id="KW-1133">Transmembrane helix</keyword>
<evidence type="ECO:0008006" key="5">
    <source>
        <dbReference type="Google" id="ProtNLM"/>
    </source>
</evidence>
<keyword evidence="4" id="KW-1185">Reference proteome</keyword>
<accession>A0A0D2Q9N3</accession>
<feature type="chain" id="PRO_5002250130" description="Protein PBN1" evidence="2">
    <location>
        <begin position="19"/>
        <end position="229"/>
    </location>
</feature>
<dbReference type="OrthoDB" id="3360032at2759"/>
<evidence type="ECO:0000313" key="3">
    <source>
        <dbReference type="EMBL" id="KJA28380.1"/>
    </source>
</evidence>
<gene>
    <name evidence="3" type="ORF">HYPSUDRAFT_697926</name>
</gene>
<dbReference type="AlphaFoldDB" id="A0A0D2Q9N3"/>
<evidence type="ECO:0000256" key="1">
    <source>
        <dbReference type="SAM" id="Phobius"/>
    </source>
</evidence>
<organism evidence="3 4">
    <name type="scientific">Hypholoma sublateritium (strain FD-334 SS-4)</name>
    <dbReference type="NCBI Taxonomy" id="945553"/>
    <lineage>
        <taxon>Eukaryota</taxon>
        <taxon>Fungi</taxon>
        <taxon>Dikarya</taxon>
        <taxon>Basidiomycota</taxon>
        <taxon>Agaricomycotina</taxon>
        <taxon>Agaricomycetes</taxon>
        <taxon>Agaricomycetidae</taxon>
        <taxon>Agaricales</taxon>
        <taxon>Agaricineae</taxon>
        <taxon>Strophariaceae</taxon>
        <taxon>Hypholoma</taxon>
    </lineage>
</organism>
<sequence>MHFLVLLIHFFFVPYALCNTEIINFSTQVATSVDHQFTQSWPTLCLGYSTLLWNATAAESSTLSPDLCPSLALWSPGNLHSCPYELWIVLDLDAVEWQHFDKFTLRLSWPAYYPAAISLSIFEPFAEHPPSAKSHHMRRKYARIHVAYTGVLTPGDLDGFNPISYHTVPISLTLEPLHLGFLPQSVIPIVWTIAAVIMLAYPAASKLANMLQNLVERARYKDSTTAKMN</sequence>
<protein>
    <recommendedName>
        <fullName evidence="5">Protein PBN1</fullName>
    </recommendedName>
</protein>
<name>A0A0D2Q9N3_HYPSF</name>
<keyword evidence="2" id="KW-0732">Signal</keyword>
<keyword evidence="1" id="KW-0812">Transmembrane</keyword>
<proteinExistence type="predicted"/>
<dbReference type="STRING" id="945553.A0A0D2Q9N3"/>